<dbReference type="PROSITE" id="PS00292">
    <property type="entry name" value="CYCLINS"/>
    <property type="match status" value="1"/>
</dbReference>
<evidence type="ECO:0000256" key="2">
    <source>
        <dbReference type="ARBA" id="ARBA00023127"/>
    </source>
</evidence>
<dbReference type="PANTHER" id="PTHR10177">
    <property type="entry name" value="CYCLINS"/>
    <property type="match status" value="1"/>
</dbReference>
<feature type="domain" description="Cyclin C-terminal" evidence="6">
    <location>
        <begin position="375"/>
        <end position="516"/>
    </location>
</feature>
<dbReference type="GO" id="GO:0005634">
    <property type="term" value="C:nucleus"/>
    <property type="evidence" value="ECO:0007669"/>
    <property type="project" value="UniProtKB-ARBA"/>
</dbReference>
<feature type="domain" description="Cyclin-like" evidence="5">
    <location>
        <begin position="403"/>
        <end position="485"/>
    </location>
</feature>
<sequence>MEIQMRRHRTAQLQDQENIYALKGKTNVAIPVKKQGLTVRGALGDINTNVQTHREIGGKVAVAAAEFEKKATLNRAAVRSNYSHVQSKVDTGLAAKVAPVVQPSCRPPLRREESTAGLAVRAAARNRAILKDAQNKPTEIKESINIYIQTKKVQESKKSSKLPTLKENKETKALKPILKESTESLGKLKLEEAYEKTSIIDKKKVESYAALLNSDLNDTPQLPEDIEDIDAGDNNSPLLMSIYIKDIYNYLTELEIKYPIEVDHLRKQTVITGKMRATLIDWLVEVQRQFSLVLETFHLTVGIIDRYLQAVPNVQRNQLQLVGVTAMFIASKYEEIYAPDVGDFVYVTDHAYTKADVFQCEREIMSKLGFCLARPIPLSFLRRRVLLSSFWTLKFGWLSLKSNLFVKAAHGTSKNHHLAKYLVDLSLVEYTMAHYRPSELAAAAICLSLHLLSGKKLEEVWTPTLSYYSGYSLEHIDPIIRKLAKIVVNVDNSRYKAVYNKYLDTSLAKVSSLHQLRGEAIYELAKIPSSS</sequence>
<dbReference type="Pfam" id="PF00134">
    <property type="entry name" value="Cyclin_N"/>
    <property type="match status" value="1"/>
</dbReference>
<dbReference type="Pfam" id="PF02984">
    <property type="entry name" value="Cyclin_C"/>
    <property type="match status" value="1"/>
</dbReference>
<organism evidence="7 8">
    <name type="scientific">Spodoptera exigua</name>
    <name type="common">Beet armyworm</name>
    <name type="synonym">Noctua fulgens</name>
    <dbReference type="NCBI Taxonomy" id="7107"/>
    <lineage>
        <taxon>Eukaryota</taxon>
        <taxon>Metazoa</taxon>
        <taxon>Ecdysozoa</taxon>
        <taxon>Arthropoda</taxon>
        <taxon>Hexapoda</taxon>
        <taxon>Insecta</taxon>
        <taxon>Pterygota</taxon>
        <taxon>Neoptera</taxon>
        <taxon>Endopterygota</taxon>
        <taxon>Lepidoptera</taxon>
        <taxon>Glossata</taxon>
        <taxon>Ditrysia</taxon>
        <taxon>Noctuoidea</taxon>
        <taxon>Noctuidae</taxon>
        <taxon>Amphipyrinae</taxon>
        <taxon>Spodoptera</taxon>
    </lineage>
</organism>
<evidence type="ECO:0000259" key="5">
    <source>
        <dbReference type="SMART" id="SM00385"/>
    </source>
</evidence>
<dbReference type="InterPro" id="IPR036915">
    <property type="entry name" value="Cyclin-like_sf"/>
</dbReference>
<evidence type="ECO:0000256" key="1">
    <source>
        <dbReference type="ARBA" id="ARBA00022618"/>
    </source>
</evidence>
<evidence type="ECO:0000313" key="7">
    <source>
        <dbReference type="EMBL" id="KAF9421621.1"/>
    </source>
</evidence>
<gene>
    <name evidence="7" type="ORF">HW555_002554</name>
</gene>
<dbReference type="GO" id="GO:0044772">
    <property type="term" value="P:mitotic cell cycle phase transition"/>
    <property type="evidence" value="ECO:0007669"/>
    <property type="project" value="InterPro"/>
</dbReference>
<evidence type="ECO:0000259" key="6">
    <source>
        <dbReference type="SMART" id="SM01332"/>
    </source>
</evidence>
<reference evidence="7" key="1">
    <citation type="submission" date="2020-08" db="EMBL/GenBank/DDBJ databases">
        <title>Spodoptera exigua strain:BAW_Kor-Di-RS1 Genome sequencing and assembly.</title>
        <authorList>
            <person name="Kim J."/>
            <person name="Nam H.Y."/>
            <person name="Kwon M."/>
            <person name="Choi J.H."/>
            <person name="Cho S.R."/>
            <person name="Kim G.-H."/>
        </authorList>
    </citation>
    <scope>NUCLEOTIDE SEQUENCE</scope>
    <source>
        <strain evidence="7">BAW_Kor-Di-RS1</strain>
        <tissue evidence="7">Whole-body</tissue>
    </source>
</reference>
<evidence type="ECO:0000256" key="4">
    <source>
        <dbReference type="RuleBase" id="RU000383"/>
    </source>
</evidence>
<keyword evidence="8" id="KW-1185">Reference proteome</keyword>
<protein>
    <recommendedName>
        <fullName evidence="9">Cyclin B</fullName>
    </recommendedName>
</protein>
<dbReference type="EMBL" id="JACKWZ010000023">
    <property type="protein sequence ID" value="KAF9421621.1"/>
    <property type="molecule type" value="Genomic_DNA"/>
</dbReference>
<feature type="domain" description="Cyclin-like" evidence="5">
    <location>
        <begin position="281"/>
        <end position="366"/>
    </location>
</feature>
<comment type="caution">
    <text evidence="7">The sequence shown here is derived from an EMBL/GenBank/DDBJ whole genome shotgun (WGS) entry which is preliminary data.</text>
</comment>
<keyword evidence="1" id="KW-0132">Cell division</keyword>
<dbReference type="GO" id="GO:0051301">
    <property type="term" value="P:cell division"/>
    <property type="evidence" value="ECO:0007669"/>
    <property type="project" value="UniProtKB-KW"/>
</dbReference>
<dbReference type="InterPro" id="IPR048258">
    <property type="entry name" value="Cyclins_cyclin-box"/>
</dbReference>
<evidence type="ECO:0000313" key="8">
    <source>
        <dbReference type="Proteomes" id="UP000648187"/>
    </source>
</evidence>
<dbReference type="InterPro" id="IPR013763">
    <property type="entry name" value="Cyclin-like_dom"/>
</dbReference>
<dbReference type="InterPro" id="IPR004367">
    <property type="entry name" value="Cyclin_C-dom"/>
</dbReference>
<dbReference type="Proteomes" id="UP000648187">
    <property type="component" value="Unassembled WGS sequence"/>
</dbReference>
<keyword evidence="3" id="KW-0131">Cell cycle</keyword>
<dbReference type="SUPFAM" id="SSF47954">
    <property type="entry name" value="Cyclin-like"/>
    <property type="match status" value="2"/>
</dbReference>
<dbReference type="InterPro" id="IPR039361">
    <property type="entry name" value="Cyclin"/>
</dbReference>
<dbReference type="GO" id="GO:0016538">
    <property type="term" value="F:cyclin-dependent protein serine/threonine kinase regulator activity"/>
    <property type="evidence" value="ECO:0007669"/>
    <property type="project" value="InterPro"/>
</dbReference>
<dbReference type="FunFam" id="1.10.472.10:FF:000001">
    <property type="entry name" value="G2/mitotic-specific cyclin"/>
    <property type="match status" value="1"/>
</dbReference>
<accession>A0A835LA73</accession>
<dbReference type="SMART" id="SM01332">
    <property type="entry name" value="Cyclin_C"/>
    <property type="match status" value="1"/>
</dbReference>
<dbReference type="SMART" id="SM00385">
    <property type="entry name" value="CYCLIN"/>
    <property type="match status" value="2"/>
</dbReference>
<dbReference type="CDD" id="cd20507">
    <property type="entry name" value="CYCLIN_CCNB1-like_rpt1"/>
    <property type="match status" value="1"/>
</dbReference>
<evidence type="ECO:0008006" key="9">
    <source>
        <dbReference type="Google" id="ProtNLM"/>
    </source>
</evidence>
<keyword evidence="2 4" id="KW-0195">Cyclin</keyword>
<dbReference type="InterPro" id="IPR046965">
    <property type="entry name" value="Cyclin_A/B-like"/>
</dbReference>
<dbReference type="AlphaFoldDB" id="A0A835LA73"/>
<proteinExistence type="inferred from homology"/>
<comment type="similarity">
    <text evidence="4">Belongs to the cyclin family.</text>
</comment>
<dbReference type="Gene3D" id="1.10.472.10">
    <property type="entry name" value="Cyclin-like"/>
    <property type="match status" value="2"/>
</dbReference>
<dbReference type="InterPro" id="IPR006671">
    <property type="entry name" value="Cyclin_N"/>
</dbReference>
<evidence type="ECO:0000256" key="3">
    <source>
        <dbReference type="ARBA" id="ARBA00023306"/>
    </source>
</evidence>
<dbReference type="PIRSF" id="PIRSF001771">
    <property type="entry name" value="Cyclin_A_B_D_E"/>
    <property type="match status" value="1"/>
</dbReference>
<name>A0A835LA73_SPOEX</name>